<name>A0A699ZTM6_HAELA</name>
<accession>A0A699ZTM6</accession>
<feature type="non-terminal residue" evidence="1">
    <location>
        <position position="85"/>
    </location>
</feature>
<protein>
    <submittedName>
        <fullName evidence="1">SAP domain-containing protein</fullName>
    </submittedName>
</protein>
<comment type="caution">
    <text evidence="1">The sequence shown here is derived from an EMBL/GenBank/DDBJ whole genome shotgun (WGS) entry which is preliminary data.</text>
</comment>
<dbReference type="Proteomes" id="UP000485058">
    <property type="component" value="Unassembled WGS sequence"/>
</dbReference>
<dbReference type="AlphaFoldDB" id="A0A699ZTM6"/>
<dbReference type="InterPro" id="IPR036866">
    <property type="entry name" value="RibonucZ/Hydroxyglut_hydro"/>
</dbReference>
<organism evidence="1 2">
    <name type="scientific">Haematococcus lacustris</name>
    <name type="common">Green alga</name>
    <name type="synonym">Haematococcus pluvialis</name>
    <dbReference type="NCBI Taxonomy" id="44745"/>
    <lineage>
        <taxon>Eukaryota</taxon>
        <taxon>Viridiplantae</taxon>
        <taxon>Chlorophyta</taxon>
        <taxon>core chlorophytes</taxon>
        <taxon>Chlorophyceae</taxon>
        <taxon>CS clade</taxon>
        <taxon>Chlamydomonadales</taxon>
        <taxon>Haematococcaceae</taxon>
        <taxon>Haematococcus</taxon>
    </lineage>
</organism>
<dbReference type="Gene3D" id="3.60.15.10">
    <property type="entry name" value="Ribonuclease Z/Hydroxyacylglutathione hydrolase-like"/>
    <property type="match status" value="1"/>
</dbReference>
<evidence type="ECO:0000313" key="2">
    <source>
        <dbReference type="Proteomes" id="UP000485058"/>
    </source>
</evidence>
<feature type="non-terminal residue" evidence="1">
    <location>
        <position position="1"/>
    </location>
</feature>
<gene>
    <name evidence="1" type="ORF">HaLaN_22342</name>
</gene>
<keyword evidence="2" id="KW-1185">Reference proteome</keyword>
<reference evidence="1 2" key="1">
    <citation type="submission" date="2020-02" db="EMBL/GenBank/DDBJ databases">
        <title>Draft genome sequence of Haematococcus lacustris strain NIES-144.</title>
        <authorList>
            <person name="Morimoto D."/>
            <person name="Nakagawa S."/>
            <person name="Yoshida T."/>
            <person name="Sawayama S."/>
        </authorList>
    </citation>
    <scope>NUCLEOTIDE SEQUENCE [LARGE SCALE GENOMIC DNA]</scope>
    <source>
        <strain evidence="1 2">NIES-144</strain>
    </source>
</reference>
<sequence length="85" mass="9346">QRGSCWLVQDKQLDENELKTLLQSNPSELQVAVLGSAGHSASRYRALPSLVLLRGKDAWVFDAGDDTQRQLGAMAHVRPSKVSSR</sequence>
<proteinExistence type="predicted"/>
<dbReference type="EMBL" id="BLLF01002559">
    <property type="protein sequence ID" value="GFH24530.1"/>
    <property type="molecule type" value="Genomic_DNA"/>
</dbReference>
<evidence type="ECO:0000313" key="1">
    <source>
        <dbReference type="EMBL" id="GFH24530.1"/>
    </source>
</evidence>